<dbReference type="AlphaFoldDB" id="A0A8K1GW07"/>
<dbReference type="EMBL" id="SWJQ01000042">
    <property type="protein sequence ID" value="TRZ24729.1"/>
    <property type="molecule type" value="Genomic_DNA"/>
</dbReference>
<sequence length="165" mass="18115">MMWEPILLRSRISRLCYPIADRPLDIQEWKLPETQGKKGPDTVEAADVMLCPETLAVYPNKILLECEAEIASTALNVPKVVSTVVLEEFTAEELLGKDVASKAEGLQPAEMISKPSEFPDDDALARLEIIVEKKLVALLLLLFMGKLGNPKVDVCSPSDPKEGKG</sequence>
<organism evidence="1 2">
    <name type="scientific">Zosterops borbonicus</name>
    <dbReference type="NCBI Taxonomy" id="364589"/>
    <lineage>
        <taxon>Eukaryota</taxon>
        <taxon>Metazoa</taxon>
        <taxon>Chordata</taxon>
        <taxon>Craniata</taxon>
        <taxon>Vertebrata</taxon>
        <taxon>Euteleostomi</taxon>
        <taxon>Archelosauria</taxon>
        <taxon>Archosauria</taxon>
        <taxon>Dinosauria</taxon>
        <taxon>Saurischia</taxon>
        <taxon>Theropoda</taxon>
        <taxon>Coelurosauria</taxon>
        <taxon>Aves</taxon>
        <taxon>Neognathae</taxon>
        <taxon>Neoaves</taxon>
        <taxon>Telluraves</taxon>
        <taxon>Australaves</taxon>
        <taxon>Passeriformes</taxon>
        <taxon>Sylvioidea</taxon>
        <taxon>Zosteropidae</taxon>
        <taxon>Zosterops</taxon>
    </lineage>
</organism>
<evidence type="ECO:0000313" key="2">
    <source>
        <dbReference type="Proteomes" id="UP000796761"/>
    </source>
</evidence>
<dbReference type="Proteomes" id="UP000796761">
    <property type="component" value="Unassembled WGS sequence"/>
</dbReference>
<accession>A0A8K1GW07</accession>
<reference evidence="1" key="1">
    <citation type="submission" date="2019-04" db="EMBL/GenBank/DDBJ databases">
        <title>Genome assembly of Zosterops borbonicus 15179.</title>
        <authorList>
            <person name="Leroy T."/>
            <person name="Anselmetti Y."/>
            <person name="Tilak M.-K."/>
            <person name="Nabholz B."/>
        </authorList>
    </citation>
    <scope>NUCLEOTIDE SEQUENCE</scope>
    <source>
        <strain evidence="1">HGM_15179</strain>
        <tissue evidence="1">Muscle</tissue>
    </source>
</reference>
<comment type="caution">
    <text evidence="1">The sequence shown here is derived from an EMBL/GenBank/DDBJ whole genome shotgun (WGS) entry which is preliminary data.</text>
</comment>
<name>A0A8K1GW07_9PASS</name>
<protein>
    <submittedName>
        <fullName evidence="1">Uncharacterized protein</fullName>
    </submittedName>
</protein>
<proteinExistence type="predicted"/>
<evidence type="ECO:0000313" key="1">
    <source>
        <dbReference type="EMBL" id="TRZ24729.1"/>
    </source>
</evidence>
<keyword evidence="2" id="KW-1185">Reference proteome</keyword>
<dbReference type="OrthoDB" id="10450251at2759"/>
<gene>
    <name evidence="1" type="ORF">HGM15179_002431</name>
</gene>